<gene>
    <name evidence="1" type="ORF">E2C01_058813</name>
</gene>
<dbReference type="PROSITE" id="PS51257">
    <property type="entry name" value="PROKAR_LIPOPROTEIN"/>
    <property type="match status" value="1"/>
</dbReference>
<evidence type="ECO:0000313" key="2">
    <source>
        <dbReference type="Proteomes" id="UP000324222"/>
    </source>
</evidence>
<dbReference type="EMBL" id="VSRR010022446">
    <property type="protein sequence ID" value="MPC64693.1"/>
    <property type="molecule type" value="Genomic_DNA"/>
</dbReference>
<accession>A0A5B7H3R4</accession>
<reference evidence="1 2" key="1">
    <citation type="submission" date="2019-05" db="EMBL/GenBank/DDBJ databases">
        <title>Another draft genome of Portunus trituberculatus and its Hox gene families provides insights of decapod evolution.</title>
        <authorList>
            <person name="Jeong J.-H."/>
            <person name="Song I."/>
            <person name="Kim S."/>
            <person name="Choi T."/>
            <person name="Kim D."/>
            <person name="Ryu S."/>
            <person name="Kim W."/>
        </authorList>
    </citation>
    <scope>NUCLEOTIDE SEQUENCE [LARGE SCALE GENOMIC DNA]</scope>
    <source>
        <tissue evidence="1">Muscle</tissue>
    </source>
</reference>
<dbReference type="AlphaFoldDB" id="A0A5B7H3R4"/>
<sequence length="59" mass="6572">MRATVVVCVILAQVKEPCFVYAASASCRWKYEGFTEGLPRVGLVASYIFSRMVSKEILP</sequence>
<name>A0A5B7H3R4_PORTR</name>
<comment type="caution">
    <text evidence="1">The sequence shown here is derived from an EMBL/GenBank/DDBJ whole genome shotgun (WGS) entry which is preliminary data.</text>
</comment>
<evidence type="ECO:0000313" key="1">
    <source>
        <dbReference type="EMBL" id="MPC64693.1"/>
    </source>
</evidence>
<dbReference type="Proteomes" id="UP000324222">
    <property type="component" value="Unassembled WGS sequence"/>
</dbReference>
<proteinExistence type="predicted"/>
<organism evidence="1 2">
    <name type="scientific">Portunus trituberculatus</name>
    <name type="common">Swimming crab</name>
    <name type="synonym">Neptunus trituberculatus</name>
    <dbReference type="NCBI Taxonomy" id="210409"/>
    <lineage>
        <taxon>Eukaryota</taxon>
        <taxon>Metazoa</taxon>
        <taxon>Ecdysozoa</taxon>
        <taxon>Arthropoda</taxon>
        <taxon>Crustacea</taxon>
        <taxon>Multicrustacea</taxon>
        <taxon>Malacostraca</taxon>
        <taxon>Eumalacostraca</taxon>
        <taxon>Eucarida</taxon>
        <taxon>Decapoda</taxon>
        <taxon>Pleocyemata</taxon>
        <taxon>Brachyura</taxon>
        <taxon>Eubrachyura</taxon>
        <taxon>Portunoidea</taxon>
        <taxon>Portunidae</taxon>
        <taxon>Portuninae</taxon>
        <taxon>Portunus</taxon>
    </lineage>
</organism>
<keyword evidence="2" id="KW-1185">Reference proteome</keyword>
<protein>
    <submittedName>
        <fullName evidence="1">Uncharacterized protein</fullName>
    </submittedName>
</protein>